<keyword evidence="3" id="KW-1185">Reference proteome</keyword>
<protein>
    <submittedName>
        <fullName evidence="2">Uncharacterized protein</fullName>
    </submittedName>
</protein>
<dbReference type="EMBL" id="BPLR01015017">
    <property type="protein sequence ID" value="GIY72988.1"/>
    <property type="molecule type" value="Genomic_DNA"/>
</dbReference>
<organism evidence="2 3">
    <name type="scientific">Caerostris extrusa</name>
    <name type="common">Bark spider</name>
    <name type="synonym">Caerostris bankana</name>
    <dbReference type="NCBI Taxonomy" id="172846"/>
    <lineage>
        <taxon>Eukaryota</taxon>
        <taxon>Metazoa</taxon>
        <taxon>Ecdysozoa</taxon>
        <taxon>Arthropoda</taxon>
        <taxon>Chelicerata</taxon>
        <taxon>Arachnida</taxon>
        <taxon>Araneae</taxon>
        <taxon>Araneomorphae</taxon>
        <taxon>Entelegynae</taxon>
        <taxon>Araneoidea</taxon>
        <taxon>Araneidae</taxon>
        <taxon>Caerostris</taxon>
    </lineage>
</organism>
<name>A0AAV4VSJ5_CAEEX</name>
<proteinExistence type="predicted"/>
<gene>
    <name evidence="2" type="ORF">CEXT_107361</name>
</gene>
<evidence type="ECO:0000313" key="3">
    <source>
        <dbReference type="Proteomes" id="UP001054945"/>
    </source>
</evidence>
<comment type="caution">
    <text evidence="2">The sequence shown here is derived from an EMBL/GenBank/DDBJ whole genome shotgun (WGS) entry which is preliminary data.</text>
</comment>
<evidence type="ECO:0000313" key="2">
    <source>
        <dbReference type="EMBL" id="GIY72988.1"/>
    </source>
</evidence>
<accession>A0AAV4VSJ5</accession>
<evidence type="ECO:0000256" key="1">
    <source>
        <dbReference type="SAM" id="MobiDB-lite"/>
    </source>
</evidence>
<feature type="region of interest" description="Disordered" evidence="1">
    <location>
        <begin position="39"/>
        <end position="85"/>
    </location>
</feature>
<reference evidence="2 3" key="1">
    <citation type="submission" date="2021-06" db="EMBL/GenBank/DDBJ databases">
        <title>Caerostris extrusa draft genome.</title>
        <authorList>
            <person name="Kono N."/>
            <person name="Arakawa K."/>
        </authorList>
    </citation>
    <scope>NUCLEOTIDE SEQUENCE [LARGE SCALE GENOMIC DNA]</scope>
</reference>
<sequence length="85" mass="9226">MGASLNEKFTIGLGYIFCRSGTKLSLALGEWENCFHQPLPHPPSETTASPLGVYQHSRSQVSGRFVSSSQTQEGEAEKNPLTCTP</sequence>
<dbReference type="Proteomes" id="UP001054945">
    <property type="component" value="Unassembled WGS sequence"/>
</dbReference>
<dbReference type="AlphaFoldDB" id="A0AAV4VSJ5"/>
<feature type="compositionally biased region" description="Polar residues" evidence="1">
    <location>
        <begin position="56"/>
        <end position="73"/>
    </location>
</feature>